<dbReference type="Gene3D" id="3.90.950.20">
    <property type="entry name" value="CinA-like"/>
    <property type="match status" value="1"/>
</dbReference>
<protein>
    <recommendedName>
        <fullName evidence="1">CinA C-terminal domain-containing protein</fullName>
    </recommendedName>
</protein>
<dbReference type="KEGG" id="hhe:HH_0919"/>
<gene>
    <name evidence="2" type="ordered locus">HH_0919</name>
</gene>
<dbReference type="eggNOG" id="COG1546">
    <property type="taxonomic scope" value="Bacteria"/>
</dbReference>
<dbReference type="EMBL" id="AE017125">
    <property type="protein sequence ID" value="AAP77516.1"/>
    <property type="molecule type" value="Genomic_DNA"/>
</dbReference>
<name>Q7VHP5_HELHP</name>
<feature type="domain" description="CinA C-terminal" evidence="1">
    <location>
        <begin position="15"/>
        <end position="167"/>
    </location>
</feature>
<sequence>MKSNCTKSSIVICADLAQSALVLLQNKGLKVGIAESCTGGLLVYHFTALDGASAVLDGAMITYANAIKSSWIGVSEENLRLYGAVSEPVVRQMCAGILSQSKADVALATSGIAGPSGGSVEKPVGSVFIGVQCKGEQAEIKYCHFGGDRHLVQSQSCAKALEMLISKLNS</sequence>
<dbReference type="InterPro" id="IPR036653">
    <property type="entry name" value="CinA-like_C"/>
</dbReference>
<proteinExistence type="predicted"/>
<evidence type="ECO:0000313" key="3">
    <source>
        <dbReference type="Proteomes" id="UP000002495"/>
    </source>
</evidence>
<keyword evidence="3" id="KW-1185">Reference proteome</keyword>
<dbReference type="Pfam" id="PF02464">
    <property type="entry name" value="CinA"/>
    <property type="match status" value="1"/>
</dbReference>
<evidence type="ECO:0000313" key="2">
    <source>
        <dbReference type="EMBL" id="AAP77516.1"/>
    </source>
</evidence>
<dbReference type="NCBIfam" id="TIGR00199">
    <property type="entry name" value="PncC_domain"/>
    <property type="match status" value="1"/>
</dbReference>
<dbReference type="AlphaFoldDB" id="Q7VHP5"/>
<dbReference type="SUPFAM" id="SSF142433">
    <property type="entry name" value="CinA-like"/>
    <property type="match status" value="1"/>
</dbReference>
<organism evidence="2 3">
    <name type="scientific">Helicobacter hepaticus (strain ATCC 51449 / 3B1)</name>
    <dbReference type="NCBI Taxonomy" id="235279"/>
    <lineage>
        <taxon>Bacteria</taxon>
        <taxon>Pseudomonadati</taxon>
        <taxon>Campylobacterota</taxon>
        <taxon>Epsilonproteobacteria</taxon>
        <taxon>Campylobacterales</taxon>
        <taxon>Helicobacteraceae</taxon>
        <taxon>Helicobacter</taxon>
    </lineage>
</organism>
<reference evidence="2 3" key="1">
    <citation type="journal article" date="2003" name="Proc. Natl. Acad. Sci. U.S.A.">
        <title>The complete genome sequence of the carcinogenic bacterium Helicobacter hepaticus.</title>
        <authorList>
            <person name="Suerbaum S."/>
            <person name="Josenhans C."/>
            <person name="Sterzenbach T."/>
            <person name="Drescher B."/>
            <person name="Brandt P."/>
            <person name="Bell M."/>
            <person name="Droege M."/>
            <person name="Fartmann B."/>
            <person name="Fischer H.-P."/>
            <person name="Ge Z."/>
            <person name="Hoerster A."/>
            <person name="Holland R."/>
            <person name="Klein K."/>
            <person name="Koenig J."/>
            <person name="Macko L."/>
            <person name="Mendz G.L."/>
            <person name="Nyakatura G."/>
            <person name="Schauer D.B."/>
            <person name="Shen Z."/>
            <person name="Weber J."/>
            <person name="Frosch M."/>
            <person name="Fox J.G."/>
        </authorList>
    </citation>
    <scope>NUCLEOTIDE SEQUENCE [LARGE SCALE GENOMIC DNA]</scope>
    <source>
        <strain evidence="3">ATCC 51449 / 3B1</strain>
    </source>
</reference>
<dbReference type="HOGENOM" id="CLU_030805_1_1_7"/>
<dbReference type="RefSeq" id="WP_011115759.1">
    <property type="nucleotide sequence ID" value="NC_004917.1"/>
</dbReference>
<dbReference type="STRING" id="235279.HH_0919"/>
<accession>Q7VHP5</accession>
<dbReference type="Proteomes" id="UP000002495">
    <property type="component" value="Chromosome"/>
</dbReference>
<dbReference type="InterPro" id="IPR008136">
    <property type="entry name" value="CinA_C"/>
</dbReference>
<evidence type="ECO:0000259" key="1">
    <source>
        <dbReference type="Pfam" id="PF02464"/>
    </source>
</evidence>
<dbReference type="OrthoDB" id="9801454at2"/>